<accession>A0A7G1NW02</accession>
<gene>
    <name evidence="2" type="ORF">GCM10017557_19380</name>
</gene>
<name>A0A7G1NW02_9ACTN</name>
<proteinExistence type="predicted"/>
<dbReference type="Proteomes" id="UP000516444">
    <property type="component" value="Chromosome"/>
</dbReference>
<feature type="region of interest" description="Disordered" evidence="1">
    <location>
        <begin position="1"/>
        <end position="35"/>
    </location>
</feature>
<dbReference type="EMBL" id="AP023440">
    <property type="protein sequence ID" value="BCL27079.1"/>
    <property type="molecule type" value="Genomic_DNA"/>
</dbReference>
<reference evidence="2 3" key="1">
    <citation type="journal article" date="2014" name="Int. J. Syst. Evol. Microbiol.">
        <title>Complete genome sequence of Corynebacterium casei LMG S-19264T (=DSM 44701T), isolated from a smear-ripened cheese.</title>
        <authorList>
            <consortium name="US DOE Joint Genome Institute (JGI-PGF)"/>
            <person name="Walter F."/>
            <person name="Albersmeier A."/>
            <person name="Kalinowski J."/>
            <person name="Ruckert C."/>
        </authorList>
    </citation>
    <scope>NUCLEOTIDE SEQUENCE [LARGE SCALE GENOMIC DNA]</scope>
    <source>
        <strain evidence="2 3">JCM 4677</strain>
    </source>
</reference>
<dbReference type="KEGG" id="sgm:GCM10017557_19380"/>
<evidence type="ECO:0000313" key="3">
    <source>
        <dbReference type="Proteomes" id="UP000516444"/>
    </source>
</evidence>
<keyword evidence="3" id="KW-1185">Reference proteome</keyword>
<protein>
    <submittedName>
        <fullName evidence="2">Uncharacterized protein</fullName>
    </submittedName>
</protein>
<evidence type="ECO:0000256" key="1">
    <source>
        <dbReference type="SAM" id="MobiDB-lite"/>
    </source>
</evidence>
<dbReference type="AlphaFoldDB" id="A0A7G1NW02"/>
<organism evidence="2 3">
    <name type="scientific">Streptomyces aurantiacus</name>
    <dbReference type="NCBI Taxonomy" id="47760"/>
    <lineage>
        <taxon>Bacteria</taxon>
        <taxon>Bacillati</taxon>
        <taxon>Actinomycetota</taxon>
        <taxon>Actinomycetes</taxon>
        <taxon>Kitasatosporales</taxon>
        <taxon>Streptomycetaceae</taxon>
        <taxon>Streptomyces</taxon>
        <taxon>Streptomyces aurantiacus group</taxon>
    </lineage>
</organism>
<evidence type="ECO:0000313" key="2">
    <source>
        <dbReference type="EMBL" id="BCL27079.1"/>
    </source>
</evidence>
<sequence length="104" mass="11575">MRRYGPRNNPSTGSVRKSVRASRVPRLGLGQGERRGQILDRGRSACAASVGLMTPLAGNQKEPSHRDSNVRVFSTERLVRVSAHCLKVFRAIYWRGGGMIQQQK</sequence>